<organism evidence="10 11">
    <name type="scientific">Psilocybe cf. subviscida</name>
    <dbReference type="NCBI Taxonomy" id="2480587"/>
    <lineage>
        <taxon>Eukaryota</taxon>
        <taxon>Fungi</taxon>
        <taxon>Dikarya</taxon>
        <taxon>Basidiomycota</taxon>
        <taxon>Agaricomycotina</taxon>
        <taxon>Agaricomycetes</taxon>
        <taxon>Agaricomycetidae</taxon>
        <taxon>Agaricales</taxon>
        <taxon>Agaricineae</taxon>
        <taxon>Strophariaceae</taxon>
        <taxon>Psilocybe</taxon>
    </lineage>
</organism>
<dbReference type="AlphaFoldDB" id="A0A8H5BBW7"/>
<dbReference type="PANTHER" id="PTHR22601">
    <property type="entry name" value="ISP4 LIKE PROTEIN"/>
    <property type="match status" value="1"/>
</dbReference>
<feature type="transmembrane region" description="Helical" evidence="9">
    <location>
        <begin position="463"/>
        <end position="483"/>
    </location>
</feature>
<keyword evidence="8 9" id="KW-0472">Membrane</keyword>
<evidence type="ECO:0000313" key="11">
    <source>
        <dbReference type="Proteomes" id="UP000567179"/>
    </source>
</evidence>
<feature type="transmembrane region" description="Helical" evidence="9">
    <location>
        <begin position="72"/>
        <end position="89"/>
    </location>
</feature>
<evidence type="ECO:0000256" key="5">
    <source>
        <dbReference type="ARBA" id="ARBA00022856"/>
    </source>
</evidence>
<feature type="transmembrane region" description="Helical" evidence="9">
    <location>
        <begin position="584"/>
        <end position="602"/>
    </location>
</feature>
<sequence>MASDLEKVSKGAELEQVPQVTIVGNDDFNDPNLDKSAALSGILENDSPYPEVRSAVANTDDPDIPASTLRSWTLGLIWAIILPGLNQFFSFRFPFVSVGGVIAQLLLFPMGILWARIFPNITICGIKLNPGPFTIKEHVLSTIMATVGAGPAYATDVIAVQRVYYNQTFNFSYQWFIVMSTQLIGFSIGGVSRRFLVQPPSMIWPANLVTCSLFNTLHNQTYSGAGGRDGISRQRLFFYAFAGSAVWFLVPGYLFQGLSYFAWVCWIAPDNVPLNQMFGYINGLGMSVITFDWTQISFLGSPLVTPWWAEAIVLSSFITFFWVLTPILHFKNVWYGKFLPMNSRGSFDNTGAPYDIQSILNPDSTFNQDKYDAYSPLFISTTFAVSYGLSFASATATITHAFLFLRKQIWTQSRRSMKEQPDVHARLMAVYPQVPDWWYAIIFVTMFVLGIVSIEVWETKFPVQYFILALVISFVYVIPVGMIQAITNQQIGLNVITELIIGYALPGHPVAMMLFKTWGYITMTQALMFTSDFKLGHYMKVPPKSMFWAQVVATVIAGTVQLGVQAWMFTNITDMCSPDQKQHFVCASTEVFATASFIWGVIGPARQFSKGQLYYSLLVFFPIGFVCPIISYAVERRWPNNKITRYLNFPLVFTAAGAVPPGSGVNYIPWAFVGFIFQYVIRRRHFAWWTKYNYVLSAGLDMGVAVSAVLIFFILQYPKDGKIGVGVQNWWGNVFPFTGTADALGTPMIQLPPGQIFGPLTWH</sequence>
<keyword evidence="11" id="KW-1185">Reference proteome</keyword>
<evidence type="ECO:0000256" key="9">
    <source>
        <dbReference type="SAM" id="Phobius"/>
    </source>
</evidence>
<evidence type="ECO:0000313" key="10">
    <source>
        <dbReference type="EMBL" id="KAF5319357.1"/>
    </source>
</evidence>
<reference evidence="10 11" key="1">
    <citation type="journal article" date="2020" name="ISME J.">
        <title>Uncovering the hidden diversity of litter-decomposition mechanisms in mushroom-forming fungi.</title>
        <authorList>
            <person name="Floudas D."/>
            <person name="Bentzer J."/>
            <person name="Ahren D."/>
            <person name="Johansson T."/>
            <person name="Persson P."/>
            <person name="Tunlid A."/>
        </authorList>
    </citation>
    <scope>NUCLEOTIDE SEQUENCE [LARGE SCALE GENOMIC DNA]</scope>
    <source>
        <strain evidence="10 11">CBS 101986</strain>
    </source>
</reference>
<dbReference type="OrthoDB" id="9986677at2759"/>
<evidence type="ECO:0000256" key="4">
    <source>
        <dbReference type="ARBA" id="ARBA00022692"/>
    </source>
</evidence>
<comment type="caution">
    <text evidence="10">The sequence shown here is derived from an EMBL/GenBank/DDBJ whole genome shotgun (WGS) entry which is preliminary data.</text>
</comment>
<keyword evidence="7 9" id="KW-1133">Transmembrane helix</keyword>
<proteinExistence type="inferred from homology"/>
<dbReference type="GO" id="GO:0015031">
    <property type="term" value="P:protein transport"/>
    <property type="evidence" value="ECO:0007669"/>
    <property type="project" value="UniProtKB-KW"/>
</dbReference>
<evidence type="ECO:0000256" key="1">
    <source>
        <dbReference type="ARBA" id="ARBA00004141"/>
    </source>
</evidence>
<feature type="transmembrane region" description="Helical" evidence="9">
    <location>
        <begin position="437"/>
        <end position="457"/>
    </location>
</feature>
<dbReference type="GO" id="GO:0016020">
    <property type="term" value="C:membrane"/>
    <property type="evidence" value="ECO:0007669"/>
    <property type="project" value="UniProtKB-SubCell"/>
</dbReference>
<feature type="transmembrane region" description="Helical" evidence="9">
    <location>
        <begin position="614"/>
        <end position="634"/>
    </location>
</feature>
<feature type="transmembrane region" description="Helical" evidence="9">
    <location>
        <begin position="692"/>
        <end position="715"/>
    </location>
</feature>
<name>A0A8H5BBW7_9AGAR</name>
<feature type="transmembrane region" description="Helical" evidence="9">
    <location>
        <begin position="646"/>
        <end position="672"/>
    </location>
</feature>
<dbReference type="EMBL" id="JAACJJ010000029">
    <property type="protein sequence ID" value="KAF5319357.1"/>
    <property type="molecule type" value="Genomic_DNA"/>
</dbReference>
<feature type="transmembrane region" description="Helical" evidence="9">
    <location>
        <begin position="495"/>
        <end position="515"/>
    </location>
</feature>
<dbReference type="InterPro" id="IPR004648">
    <property type="entry name" value="Oligpept_transpt"/>
</dbReference>
<keyword evidence="6" id="KW-0653">Protein transport</keyword>
<dbReference type="Proteomes" id="UP000567179">
    <property type="component" value="Unassembled WGS sequence"/>
</dbReference>
<comment type="similarity">
    <text evidence="2">Belongs to the oligopeptide OPT transporter family.</text>
</comment>
<protein>
    <recommendedName>
        <fullName evidence="12">OPT oligopeptide transporter</fullName>
    </recommendedName>
</protein>
<evidence type="ECO:0000256" key="6">
    <source>
        <dbReference type="ARBA" id="ARBA00022927"/>
    </source>
</evidence>
<gene>
    <name evidence="10" type="ORF">D9619_008674</name>
</gene>
<feature type="transmembrane region" description="Helical" evidence="9">
    <location>
        <begin position="95"/>
        <end position="118"/>
    </location>
</feature>
<feature type="transmembrane region" description="Helical" evidence="9">
    <location>
        <begin position="236"/>
        <end position="258"/>
    </location>
</feature>
<dbReference type="InterPro" id="IPR004813">
    <property type="entry name" value="OPT"/>
</dbReference>
<evidence type="ECO:0000256" key="2">
    <source>
        <dbReference type="ARBA" id="ARBA00008807"/>
    </source>
</evidence>
<feature type="transmembrane region" description="Helical" evidence="9">
    <location>
        <begin position="547"/>
        <end position="572"/>
    </location>
</feature>
<keyword evidence="4 9" id="KW-0812">Transmembrane</keyword>
<feature type="transmembrane region" description="Helical" evidence="9">
    <location>
        <begin position="172"/>
        <end position="192"/>
    </location>
</feature>
<keyword evidence="5" id="KW-0571">Peptide transport</keyword>
<dbReference type="Pfam" id="PF03169">
    <property type="entry name" value="OPT"/>
    <property type="match status" value="1"/>
</dbReference>
<dbReference type="NCBIfam" id="TIGR00728">
    <property type="entry name" value="OPT_sfam"/>
    <property type="match status" value="1"/>
</dbReference>
<dbReference type="NCBIfam" id="TIGR00727">
    <property type="entry name" value="ISP4_OPT"/>
    <property type="match status" value="1"/>
</dbReference>
<feature type="transmembrane region" description="Helical" evidence="9">
    <location>
        <begin position="139"/>
        <end position="160"/>
    </location>
</feature>
<evidence type="ECO:0000256" key="8">
    <source>
        <dbReference type="ARBA" id="ARBA00023136"/>
    </source>
</evidence>
<comment type="subcellular location">
    <subcellularLocation>
        <location evidence="1">Membrane</location>
        <topology evidence="1">Multi-pass membrane protein</topology>
    </subcellularLocation>
</comment>
<accession>A0A8H5BBW7</accession>
<feature type="transmembrane region" description="Helical" evidence="9">
    <location>
        <begin position="311"/>
        <end position="330"/>
    </location>
</feature>
<keyword evidence="3" id="KW-0813">Transport</keyword>
<evidence type="ECO:0008006" key="12">
    <source>
        <dbReference type="Google" id="ProtNLM"/>
    </source>
</evidence>
<evidence type="ECO:0000256" key="3">
    <source>
        <dbReference type="ARBA" id="ARBA00022448"/>
    </source>
</evidence>
<feature type="transmembrane region" description="Helical" evidence="9">
    <location>
        <begin position="278"/>
        <end position="299"/>
    </location>
</feature>
<evidence type="ECO:0000256" key="7">
    <source>
        <dbReference type="ARBA" id="ARBA00022989"/>
    </source>
</evidence>
<feature type="transmembrane region" description="Helical" evidence="9">
    <location>
        <begin position="384"/>
        <end position="405"/>
    </location>
</feature>
<dbReference type="GO" id="GO:0035673">
    <property type="term" value="F:oligopeptide transmembrane transporter activity"/>
    <property type="evidence" value="ECO:0007669"/>
    <property type="project" value="InterPro"/>
</dbReference>